<dbReference type="Pfam" id="PF18256">
    <property type="entry name" value="HscB_4_cys"/>
    <property type="match status" value="1"/>
</dbReference>
<dbReference type="InterPro" id="IPR004640">
    <property type="entry name" value="HscB"/>
</dbReference>
<feature type="signal peptide" evidence="3">
    <location>
        <begin position="1"/>
        <end position="22"/>
    </location>
</feature>
<feature type="domain" description="Co-chaperone HscB C-terminal oligomerisation" evidence="4">
    <location>
        <begin position="173"/>
        <end position="232"/>
    </location>
</feature>
<accession>A0ABM2F0G3</accession>
<dbReference type="SUPFAM" id="SSF46565">
    <property type="entry name" value="Chaperone J-domain"/>
    <property type="match status" value="1"/>
</dbReference>
<evidence type="ECO:0000256" key="1">
    <source>
        <dbReference type="ARBA" id="ARBA00010476"/>
    </source>
</evidence>
<proteinExistence type="inferred from homology"/>
<dbReference type="GeneID" id="103554109"/>
<organism evidence="6 7">
    <name type="scientific">Equus przewalskii</name>
    <name type="common">Przewalski's horse</name>
    <name type="synonym">Equus caballus przewalskii</name>
    <dbReference type="NCBI Taxonomy" id="9798"/>
    <lineage>
        <taxon>Eukaryota</taxon>
        <taxon>Metazoa</taxon>
        <taxon>Chordata</taxon>
        <taxon>Craniata</taxon>
        <taxon>Vertebrata</taxon>
        <taxon>Euteleostomi</taxon>
        <taxon>Mammalia</taxon>
        <taxon>Eutheria</taxon>
        <taxon>Laurasiatheria</taxon>
        <taxon>Perissodactyla</taxon>
        <taxon>Equidae</taxon>
        <taxon>Equus</taxon>
    </lineage>
</organism>
<name>A0ABM2F0G3_EQUPR</name>
<feature type="domain" description="HscB tetracysteine metal binding motif" evidence="5">
    <location>
        <begin position="40"/>
        <end position="65"/>
    </location>
</feature>
<sequence length="283" mass="31979">MWGGRAGALLRVWGLWPAGVLGRRPLSCNAASLAGSNPSGCWNCGSPGGPVRGDGFFCPQCRALQPPDLTRDYFSLMDCNRSFRVDTAKLQQRYQQLQRLVHPDFFSQRSQVAYWPPLRRSNTCAHRTEKDFSEKHSTLVNDAYKTLLAPLSRGLYLLKLRGVEIPEGTDYEMDRQFLMEIMEMNEKLAEAQSEAAMKEIESVVRVKQKELTDNVSRAFERGQSMEDARVLVDFLSGPSTSSSKYKSCPFMICGGVEFFEVYIKLCGFRSWRKGATVRQAESQ</sequence>
<comment type="similarity">
    <text evidence="1">Belongs to the HscB family.</text>
</comment>
<dbReference type="Proteomes" id="UP001652662">
    <property type="component" value="Chromosome 7"/>
</dbReference>
<evidence type="ECO:0000256" key="2">
    <source>
        <dbReference type="ARBA" id="ARBA00023186"/>
    </source>
</evidence>
<keyword evidence="3" id="KW-0732">Signal</keyword>
<evidence type="ECO:0000259" key="4">
    <source>
        <dbReference type="Pfam" id="PF07743"/>
    </source>
</evidence>
<dbReference type="SUPFAM" id="SSF47144">
    <property type="entry name" value="HSC20 (HSCB), C-terminal oligomerisation domain"/>
    <property type="match status" value="1"/>
</dbReference>
<evidence type="ECO:0000313" key="7">
    <source>
        <dbReference type="RefSeq" id="XP_008523195.1"/>
    </source>
</evidence>
<dbReference type="Gene3D" id="1.20.1280.20">
    <property type="entry name" value="HscB, C-terminal domain"/>
    <property type="match status" value="1"/>
</dbReference>
<dbReference type="NCBIfam" id="TIGR00714">
    <property type="entry name" value="hscB"/>
    <property type="match status" value="1"/>
</dbReference>
<protein>
    <submittedName>
        <fullName evidence="7">Iron-sulfur cluster co-chaperone protein HscB isoform X1</fullName>
    </submittedName>
</protein>
<dbReference type="PANTHER" id="PTHR14021:SF15">
    <property type="entry name" value="IRON-SULFUR CLUSTER CO-CHAPERONE PROTEIN HSCB"/>
    <property type="match status" value="1"/>
</dbReference>
<feature type="chain" id="PRO_5046686596" evidence="3">
    <location>
        <begin position="23"/>
        <end position="283"/>
    </location>
</feature>
<evidence type="ECO:0000313" key="6">
    <source>
        <dbReference type="Proteomes" id="UP001652662"/>
    </source>
</evidence>
<keyword evidence="2" id="KW-0143">Chaperone</keyword>
<reference evidence="7" key="1">
    <citation type="submission" date="2025-08" db="UniProtKB">
        <authorList>
            <consortium name="RefSeq"/>
        </authorList>
    </citation>
    <scope>IDENTIFICATION</scope>
    <source>
        <tissue evidence="7">Blood</tissue>
    </source>
</reference>
<dbReference type="PANTHER" id="PTHR14021">
    <property type="entry name" value="IRON-SULFUR CLUSTER CO-CHAPERONE PROTEIN HSCB"/>
    <property type="match status" value="1"/>
</dbReference>
<gene>
    <name evidence="7" type="primary">HSCB</name>
</gene>
<dbReference type="InterPro" id="IPR009073">
    <property type="entry name" value="HscB_oligo_C"/>
</dbReference>
<dbReference type="Pfam" id="PF07743">
    <property type="entry name" value="HSCB_C"/>
    <property type="match status" value="1"/>
</dbReference>
<keyword evidence="6" id="KW-1185">Reference proteome</keyword>
<evidence type="ECO:0000259" key="5">
    <source>
        <dbReference type="Pfam" id="PF18256"/>
    </source>
</evidence>
<dbReference type="RefSeq" id="XP_008523195.1">
    <property type="nucleotide sequence ID" value="XM_008524973.2"/>
</dbReference>
<dbReference type="InterPro" id="IPR036869">
    <property type="entry name" value="J_dom_sf"/>
</dbReference>
<evidence type="ECO:0000256" key="3">
    <source>
        <dbReference type="SAM" id="SignalP"/>
    </source>
</evidence>
<dbReference type="InterPro" id="IPR040682">
    <property type="entry name" value="HscB_4_cys"/>
</dbReference>
<dbReference type="Gene3D" id="1.10.287.110">
    <property type="entry name" value="DnaJ domain"/>
    <property type="match status" value="1"/>
</dbReference>
<dbReference type="InterPro" id="IPR036386">
    <property type="entry name" value="HscB_C_sf"/>
</dbReference>